<protein>
    <submittedName>
        <fullName evidence="2">DNA-binding protein</fullName>
    </submittedName>
</protein>
<evidence type="ECO:0000256" key="1">
    <source>
        <dbReference type="SAM" id="MobiDB-lite"/>
    </source>
</evidence>
<keyword evidence="3" id="KW-1185">Reference proteome</keyword>
<evidence type="ECO:0000313" key="3">
    <source>
        <dbReference type="Proteomes" id="UP000229897"/>
    </source>
</evidence>
<dbReference type="EMBL" id="CP024608">
    <property type="protein sequence ID" value="ATQ74108.1"/>
    <property type="molecule type" value="Genomic_DNA"/>
</dbReference>
<reference evidence="2" key="1">
    <citation type="submission" date="2017-10" db="EMBL/GenBank/DDBJ databases">
        <title>Massilia psychrophilum sp. nov., a novel purple-pigmented bacterium isolated from Tianshan glacier, Xinjiang Municipality, China.</title>
        <authorList>
            <person name="Wang H."/>
        </authorList>
    </citation>
    <scope>NUCLEOTIDE SEQUENCE [LARGE SCALE GENOMIC DNA]</scope>
    <source>
        <strain evidence="2">B2</strain>
    </source>
</reference>
<sequence length="104" mass="11116">MIAAMTYDEFRRHIGKAGLTVHAFADLVKMNRISLSNYKQGDVPSHLAVIASLLGAMADGQTDFRSVLSNIDIAPKKPRGAGIGKFGGDKQEGLDLFTQGDSHG</sequence>
<dbReference type="Proteomes" id="UP000229897">
    <property type="component" value="Chromosome"/>
</dbReference>
<organism evidence="2 3">
    <name type="scientific">Massilia violaceinigra</name>
    <dbReference type="NCBI Taxonomy" id="2045208"/>
    <lineage>
        <taxon>Bacteria</taxon>
        <taxon>Pseudomonadati</taxon>
        <taxon>Pseudomonadota</taxon>
        <taxon>Betaproteobacteria</taxon>
        <taxon>Burkholderiales</taxon>
        <taxon>Oxalobacteraceae</taxon>
        <taxon>Telluria group</taxon>
        <taxon>Massilia</taxon>
    </lineage>
</organism>
<proteinExistence type="predicted"/>
<keyword evidence="2" id="KW-0238">DNA-binding</keyword>
<dbReference type="AlphaFoldDB" id="A0A2D2DGI6"/>
<feature type="region of interest" description="Disordered" evidence="1">
    <location>
        <begin position="77"/>
        <end position="104"/>
    </location>
</feature>
<dbReference type="KEGG" id="mass:CR152_05945"/>
<name>A0A2D2DGI6_9BURK</name>
<gene>
    <name evidence="2" type="ORF">CR152_05945</name>
</gene>
<dbReference type="GO" id="GO:0003677">
    <property type="term" value="F:DNA binding"/>
    <property type="evidence" value="ECO:0007669"/>
    <property type="project" value="UniProtKB-KW"/>
</dbReference>
<accession>A0A2D2DGI6</accession>
<dbReference type="OrthoDB" id="8907865at2"/>
<evidence type="ECO:0000313" key="2">
    <source>
        <dbReference type="EMBL" id="ATQ74108.1"/>
    </source>
</evidence>